<dbReference type="EMBL" id="AAILJL010000022">
    <property type="protein sequence ID" value="ECF4924470.1"/>
    <property type="molecule type" value="Genomic_DNA"/>
</dbReference>
<dbReference type="InterPro" id="IPR012878">
    <property type="entry name" value="Beta-AFase-like_GH127_cat"/>
</dbReference>
<dbReference type="PANTHER" id="PTHR43465">
    <property type="entry name" value="DUF1680 DOMAIN PROTEIN (AFU_ORTHOLOGUE AFUA_1G08910)"/>
    <property type="match status" value="1"/>
</dbReference>
<keyword evidence="3" id="KW-0378">Hydrolase</keyword>
<accession>A0A5Y2QRS9</accession>
<reference evidence="3" key="1">
    <citation type="submission" date="2019-07" db="EMBL/GenBank/DDBJ databases">
        <authorList>
            <consortium name="GenomeTrakr network: Whole genome sequencing for foodborne pathogen traceback"/>
        </authorList>
    </citation>
    <scope>NUCLEOTIDE SEQUENCE [LARGE SCALE GENOMIC DNA]</scope>
    <source>
        <strain evidence="3">FDA00014297</strain>
    </source>
</reference>
<dbReference type="SUPFAM" id="SSF48208">
    <property type="entry name" value="Six-hairpin glycosidases"/>
    <property type="match status" value="1"/>
</dbReference>
<comment type="caution">
    <text evidence="3">The sequence shown here is derived from an EMBL/GenBank/DDBJ whole genome shotgun (WGS) entry which is preliminary data.</text>
</comment>
<evidence type="ECO:0000259" key="2">
    <source>
        <dbReference type="Pfam" id="PF20736"/>
    </source>
</evidence>
<proteinExistence type="predicted"/>
<evidence type="ECO:0000313" key="3">
    <source>
        <dbReference type="EMBL" id="ECF4924470.1"/>
    </source>
</evidence>
<dbReference type="InterPro" id="IPR049174">
    <property type="entry name" value="Beta-AFase-like"/>
</dbReference>
<dbReference type="InterPro" id="IPR008928">
    <property type="entry name" value="6-hairpin_glycosidase_sf"/>
</dbReference>
<dbReference type="GO" id="GO:0005975">
    <property type="term" value="P:carbohydrate metabolic process"/>
    <property type="evidence" value="ECO:0007669"/>
    <property type="project" value="InterPro"/>
</dbReference>
<dbReference type="Pfam" id="PF20736">
    <property type="entry name" value="Glyco_hydro127M"/>
    <property type="match status" value="1"/>
</dbReference>
<dbReference type="Pfam" id="PF07944">
    <property type="entry name" value="Beta-AFase-like_GH127_cat"/>
    <property type="match status" value="1"/>
</dbReference>
<gene>
    <name evidence="3" type="ORF">FLP03_20235</name>
</gene>
<evidence type="ECO:0000259" key="1">
    <source>
        <dbReference type="Pfam" id="PF07944"/>
    </source>
</evidence>
<sequence length="622" mass="71593">MIFFGDIKPVGWLKKRMENYMQGHIGELDKIIPHLITAHNIYGKDRISLNTTSTGLGGIKDEGTKDDFSMQYYWWNSETQSNWKDGFCRSAWLLDNAEWHEKAKVLCSDLIETQDDDGYIGIYDPSLRFDCKGENGELWAQATALRFLLGCYESTQSENLFNAIIRAAQRIMEGYPKGSSYPFIVKDGFAGHSHGLAITDVFYRLYELTDDIDYLQYCLWLYEDYSAGMVSEQDLQYKNVIDENYILKGHGVHTYEHIRALAIAASQRPQYRAALNTFLAQLKYYITPSGAPIGDEWIDKRTANATHTGYEYCSVHELFSTYMLLIKLTNNIHLADDAEWLFYNASFGMQHPTHHSTMYCKTDNCYEANERRHPDSSQFNTRYKYSPTHEDAAVCCVPNTARTMPIFVENMFHENSNGFVALLYGPCEFYSKYSDVPVKITQVTNYPHNLSIHFLIESTSSVQFSLSFRFPLWAKMMIIDGVSYTQRDAQDSLITLTKIWQKHDTVDIEFVVDIQFNTDFCGDIYISRGPVLYALEIEGNAITKQSLLNGRYSEIGYTPCHREHESLRFSYEDSTSFTYSTTPDGFGYIGGYFYSDKVKTFRKLVPFGQTILRKVTFANTDN</sequence>
<dbReference type="AlphaFoldDB" id="A0A5Y2QRS9"/>
<dbReference type="InterPro" id="IPR049046">
    <property type="entry name" value="Beta-AFase-like_GH127_middle"/>
</dbReference>
<protein>
    <submittedName>
        <fullName evidence="3">Glycosyl hydrolase</fullName>
    </submittedName>
</protein>
<organism evidence="3">
    <name type="scientific">Salmonella enterica subsp. arizonae</name>
    <dbReference type="NCBI Taxonomy" id="59203"/>
    <lineage>
        <taxon>Bacteria</taxon>
        <taxon>Pseudomonadati</taxon>
        <taxon>Pseudomonadota</taxon>
        <taxon>Gammaproteobacteria</taxon>
        <taxon>Enterobacterales</taxon>
        <taxon>Enterobacteriaceae</taxon>
        <taxon>Salmonella</taxon>
    </lineage>
</organism>
<dbReference type="GO" id="GO:0016787">
    <property type="term" value="F:hydrolase activity"/>
    <property type="evidence" value="ECO:0007669"/>
    <property type="project" value="UniProtKB-KW"/>
</dbReference>
<dbReference type="PANTHER" id="PTHR43465:SF2">
    <property type="entry name" value="DUF1680 DOMAIN PROTEIN (AFU_ORTHOLOGUE AFUA_1G08910)"/>
    <property type="match status" value="1"/>
</dbReference>
<name>A0A5Y2QRS9_SALER</name>
<feature type="domain" description="Non-reducing end beta-L-arabinofuranosidase-like GH127 middle" evidence="2">
    <location>
        <begin position="422"/>
        <end position="510"/>
    </location>
</feature>
<dbReference type="Proteomes" id="UP000839641">
    <property type="component" value="Unassembled WGS sequence"/>
</dbReference>
<feature type="domain" description="Non-reducing end beta-L-arabinofuranosidase-like GH127 catalytic" evidence="1">
    <location>
        <begin position="81"/>
        <end position="405"/>
    </location>
</feature>